<name>A0ABD1K8T9_9TELE</name>
<dbReference type="Gene3D" id="1.20.1070.10">
    <property type="entry name" value="Rhodopsin 7-helix transmembrane proteins"/>
    <property type="match status" value="1"/>
</dbReference>
<keyword evidence="8" id="KW-1185">Reference proteome</keyword>
<protein>
    <recommendedName>
        <fullName evidence="6">G-protein coupled receptors family 1 profile domain-containing protein</fullName>
    </recommendedName>
</protein>
<accession>A0ABD1K8T9</accession>
<proteinExistence type="predicted"/>
<dbReference type="InterPro" id="IPR000276">
    <property type="entry name" value="GPCR_Rhodpsn"/>
</dbReference>
<feature type="transmembrane region" description="Helical" evidence="5">
    <location>
        <begin position="145"/>
        <end position="169"/>
    </location>
</feature>
<dbReference type="InterPro" id="IPR017452">
    <property type="entry name" value="GPCR_Rhodpsn_7TM"/>
</dbReference>
<dbReference type="CDD" id="cd00637">
    <property type="entry name" value="7tm_classA_rhodopsin-like"/>
    <property type="match status" value="1"/>
</dbReference>
<sequence length="321" mass="36431">MPNVTGFPARFPAVFSSLEDWLIVKAFFCTAPCAFFLYVNLVMLYTLRSKEIFTETPRYILFSHLLVSDSLQLWCTLVYYILYNQTFDQETLKIIGVYCFLNYLVCRITNNYLTPLYLGLMSLERYIAICFPLRHAEIANKSRTMLAILSVWLLGLILWTADLAAAMVLRGKEGGCTDYIIAQMVVTYQVNTALTGLVFSLVSVVIVCIYIAIMITAKSSSTADKSKASKAHKTVLLHMVQLCLCLLSLLFGVVRRELGLSGLDPVLVNEVTIFLFLMFNILPRCLSPLVYGLRDKTFKAYFKIHFLFCIKSKIQPSDLEI</sequence>
<dbReference type="PRINTS" id="PR00237">
    <property type="entry name" value="GPCRRHODOPSN"/>
</dbReference>
<evidence type="ECO:0000256" key="3">
    <source>
        <dbReference type="ARBA" id="ARBA00022989"/>
    </source>
</evidence>
<reference evidence="7 8" key="1">
    <citation type="submission" date="2024-09" db="EMBL/GenBank/DDBJ databases">
        <title>A chromosome-level genome assembly of Gray's grenadier anchovy, Coilia grayii.</title>
        <authorList>
            <person name="Fu Z."/>
        </authorList>
    </citation>
    <scope>NUCLEOTIDE SEQUENCE [LARGE SCALE GENOMIC DNA]</scope>
    <source>
        <strain evidence="7">G4</strain>
        <tissue evidence="7">Muscle</tissue>
    </source>
</reference>
<evidence type="ECO:0000256" key="1">
    <source>
        <dbReference type="ARBA" id="ARBA00004370"/>
    </source>
</evidence>
<keyword evidence="2 5" id="KW-0812">Transmembrane</keyword>
<dbReference type="Proteomes" id="UP001591681">
    <property type="component" value="Unassembled WGS sequence"/>
</dbReference>
<dbReference type="PANTHER" id="PTHR26451">
    <property type="entry name" value="G_PROTEIN_RECEP_F1_2 DOMAIN-CONTAINING PROTEIN"/>
    <property type="match status" value="1"/>
</dbReference>
<dbReference type="InterPro" id="IPR052921">
    <property type="entry name" value="GPCR1_Superfamily_Member"/>
</dbReference>
<feature type="transmembrane region" description="Helical" evidence="5">
    <location>
        <begin position="22"/>
        <end position="47"/>
    </location>
</feature>
<gene>
    <name evidence="7" type="ORF">ACEWY4_010047</name>
</gene>
<dbReference type="AlphaFoldDB" id="A0ABD1K8T9"/>
<dbReference type="Pfam" id="PF00001">
    <property type="entry name" value="7tm_1"/>
    <property type="match status" value="1"/>
</dbReference>
<comment type="subcellular location">
    <subcellularLocation>
        <location evidence="1">Membrane</location>
    </subcellularLocation>
</comment>
<evidence type="ECO:0000313" key="8">
    <source>
        <dbReference type="Proteomes" id="UP001591681"/>
    </source>
</evidence>
<organism evidence="7 8">
    <name type="scientific">Coilia grayii</name>
    <name type="common">Gray's grenadier anchovy</name>
    <dbReference type="NCBI Taxonomy" id="363190"/>
    <lineage>
        <taxon>Eukaryota</taxon>
        <taxon>Metazoa</taxon>
        <taxon>Chordata</taxon>
        <taxon>Craniata</taxon>
        <taxon>Vertebrata</taxon>
        <taxon>Euteleostomi</taxon>
        <taxon>Actinopterygii</taxon>
        <taxon>Neopterygii</taxon>
        <taxon>Teleostei</taxon>
        <taxon>Clupei</taxon>
        <taxon>Clupeiformes</taxon>
        <taxon>Clupeoidei</taxon>
        <taxon>Engraulidae</taxon>
        <taxon>Coilinae</taxon>
        <taxon>Coilia</taxon>
    </lineage>
</organism>
<dbReference type="SUPFAM" id="SSF81321">
    <property type="entry name" value="Family A G protein-coupled receptor-like"/>
    <property type="match status" value="1"/>
</dbReference>
<dbReference type="PROSITE" id="PS50262">
    <property type="entry name" value="G_PROTEIN_RECEP_F1_2"/>
    <property type="match status" value="1"/>
</dbReference>
<comment type="caution">
    <text evidence="7">The sequence shown here is derived from an EMBL/GenBank/DDBJ whole genome shotgun (WGS) entry which is preliminary data.</text>
</comment>
<evidence type="ECO:0000256" key="2">
    <source>
        <dbReference type="ARBA" id="ARBA00022692"/>
    </source>
</evidence>
<dbReference type="EMBL" id="JBHFQA010000008">
    <property type="protein sequence ID" value="KAL2095328.1"/>
    <property type="molecule type" value="Genomic_DNA"/>
</dbReference>
<dbReference type="GO" id="GO:0016020">
    <property type="term" value="C:membrane"/>
    <property type="evidence" value="ECO:0007669"/>
    <property type="project" value="UniProtKB-SubCell"/>
</dbReference>
<dbReference type="PANTHER" id="PTHR26451:SF866">
    <property type="entry name" value="ODORANT RECEPTOR-RELATED"/>
    <property type="match status" value="1"/>
</dbReference>
<keyword evidence="4 5" id="KW-0472">Membrane</keyword>
<evidence type="ECO:0000313" key="7">
    <source>
        <dbReference type="EMBL" id="KAL2095328.1"/>
    </source>
</evidence>
<feature type="domain" description="G-protein coupled receptors family 1 profile" evidence="6">
    <location>
        <begin position="39"/>
        <end position="291"/>
    </location>
</feature>
<evidence type="ECO:0000256" key="5">
    <source>
        <dbReference type="SAM" id="Phobius"/>
    </source>
</evidence>
<dbReference type="FunFam" id="1.20.1070.10:FF:000096">
    <property type="entry name" value="Odorant receptor 131-2"/>
    <property type="match status" value="1"/>
</dbReference>
<evidence type="ECO:0000256" key="4">
    <source>
        <dbReference type="ARBA" id="ARBA00023136"/>
    </source>
</evidence>
<evidence type="ECO:0000259" key="6">
    <source>
        <dbReference type="PROSITE" id="PS50262"/>
    </source>
</evidence>
<feature type="transmembrane region" description="Helical" evidence="5">
    <location>
        <begin position="273"/>
        <end position="293"/>
    </location>
</feature>
<keyword evidence="3 5" id="KW-1133">Transmembrane helix</keyword>
<feature type="transmembrane region" description="Helical" evidence="5">
    <location>
        <begin position="193"/>
        <end position="215"/>
    </location>
</feature>
<feature type="transmembrane region" description="Helical" evidence="5">
    <location>
        <begin position="235"/>
        <end position="253"/>
    </location>
</feature>